<evidence type="ECO:0000313" key="1">
    <source>
        <dbReference type="EMBL" id="CAK0834164.1"/>
    </source>
</evidence>
<dbReference type="EMBL" id="CAUYUJ010012547">
    <property type="protein sequence ID" value="CAK0834164.1"/>
    <property type="molecule type" value="Genomic_DNA"/>
</dbReference>
<reference evidence="1" key="1">
    <citation type="submission" date="2023-10" db="EMBL/GenBank/DDBJ databases">
        <authorList>
            <person name="Chen Y."/>
            <person name="Shah S."/>
            <person name="Dougan E. K."/>
            <person name="Thang M."/>
            <person name="Chan C."/>
        </authorList>
    </citation>
    <scope>NUCLEOTIDE SEQUENCE [LARGE SCALE GENOMIC DNA]</scope>
</reference>
<feature type="non-terminal residue" evidence="1">
    <location>
        <position position="1"/>
    </location>
</feature>
<dbReference type="Proteomes" id="UP001189429">
    <property type="component" value="Unassembled WGS sequence"/>
</dbReference>
<organism evidence="1 2">
    <name type="scientific">Prorocentrum cordatum</name>
    <dbReference type="NCBI Taxonomy" id="2364126"/>
    <lineage>
        <taxon>Eukaryota</taxon>
        <taxon>Sar</taxon>
        <taxon>Alveolata</taxon>
        <taxon>Dinophyceae</taxon>
        <taxon>Prorocentrales</taxon>
        <taxon>Prorocentraceae</taxon>
        <taxon>Prorocentrum</taxon>
    </lineage>
</organism>
<name>A0ABN9SQI0_9DINO</name>
<sequence length="196" mass="21676">VAKERWVPFHRVLEANNFFLIRSVLHCKAYAVRALDLGQTLGAAAGEKAAVLDERRKFFQIFIFAAHCRQELFLNVQRPHMLKPAFWDDPVAAFGPGGDMERDLLAYRTSRVPRPSLFNRAVIIPGRVSEAKEKAGGVDENIVQSLVHRTRCLLEVAEAAWSCLSDTNRAATQKCEEVGAVPGGKGEAAAGLHARR</sequence>
<protein>
    <submittedName>
        <fullName evidence="1">Uncharacterized protein</fullName>
    </submittedName>
</protein>
<evidence type="ECO:0000313" key="2">
    <source>
        <dbReference type="Proteomes" id="UP001189429"/>
    </source>
</evidence>
<proteinExistence type="predicted"/>
<accession>A0ABN9SQI0</accession>
<gene>
    <name evidence="1" type="ORF">PCOR1329_LOCUS31646</name>
</gene>
<keyword evidence="2" id="KW-1185">Reference proteome</keyword>
<comment type="caution">
    <text evidence="1">The sequence shown here is derived from an EMBL/GenBank/DDBJ whole genome shotgun (WGS) entry which is preliminary data.</text>
</comment>